<reference evidence="1 2" key="1">
    <citation type="submission" date="2013-08" db="EMBL/GenBank/DDBJ databases">
        <title>Flavobacterium saliperosum type strain genome sequencing.</title>
        <authorList>
            <person name="Lee K."/>
            <person name="Yi H."/>
            <person name="Park S."/>
            <person name="Chun J."/>
        </authorList>
    </citation>
    <scope>NUCLEOTIDE SEQUENCE [LARGE SCALE GENOMIC DNA]</scope>
    <source>
        <strain evidence="1 2">S13</strain>
    </source>
</reference>
<accession>A0ABN0QHH0</accession>
<dbReference type="Proteomes" id="UP000018234">
    <property type="component" value="Unassembled WGS sequence"/>
</dbReference>
<gene>
    <name evidence="1" type="ORF">FSS13T_08970</name>
</gene>
<evidence type="ECO:0000313" key="2">
    <source>
        <dbReference type="Proteomes" id="UP000018234"/>
    </source>
</evidence>
<dbReference type="EMBL" id="AVFO01000015">
    <property type="protein sequence ID" value="ESU26733.1"/>
    <property type="molecule type" value="Genomic_DNA"/>
</dbReference>
<sequence length="38" mass="4508">MQRNKKQQNENDYAIYDVHDVEETSAGVFFCLICLKRT</sequence>
<evidence type="ECO:0000313" key="1">
    <source>
        <dbReference type="EMBL" id="ESU26733.1"/>
    </source>
</evidence>
<keyword evidence="2" id="KW-1185">Reference proteome</keyword>
<organism evidence="1 2">
    <name type="scientific">Flavobacterium saliperosum S13</name>
    <dbReference type="NCBI Taxonomy" id="1341155"/>
    <lineage>
        <taxon>Bacteria</taxon>
        <taxon>Pseudomonadati</taxon>
        <taxon>Bacteroidota</taxon>
        <taxon>Flavobacteriia</taxon>
        <taxon>Flavobacteriales</taxon>
        <taxon>Flavobacteriaceae</taxon>
        <taxon>Flavobacterium</taxon>
    </lineage>
</organism>
<comment type="caution">
    <text evidence="1">The sequence shown here is derived from an EMBL/GenBank/DDBJ whole genome shotgun (WGS) entry which is preliminary data.</text>
</comment>
<proteinExistence type="predicted"/>
<protein>
    <submittedName>
        <fullName evidence="1">Uncharacterized protein</fullName>
    </submittedName>
</protein>
<name>A0ABN0QHH0_9FLAO</name>